<dbReference type="Proteomes" id="UP000095287">
    <property type="component" value="Unplaced"/>
</dbReference>
<feature type="compositionally biased region" description="Basic residues" evidence="1">
    <location>
        <begin position="57"/>
        <end position="67"/>
    </location>
</feature>
<feature type="region of interest" description="Disordered" evidence="1">
    <location>
        <begin position="1"/>
        <end position="112"/>
    </location>
</feature>
<name>A0A1I7Z0M6_9BILA</name>
<protein>
    <submittedName>
        <fullName evidence="3">CCHC-type domain-containing protein</fullName>
    </submittedName>
</protein>
<dbReference type="AlphaFoldDB" id="A0A1I7Z0M6"/>
<feature type="compositionally biased region" description="Basic and acidic residues" evidence="1">
    <location>
        <begin position="309"/>
        <end position="325"/>
    </location>
</feature>
<feature type="region of interest" description="Disordered" evidence="1">
    <location>
        <begin position="238"/>
        <end position="279"/>
    </location>
</feature>
<proteinExistence type="predicted"/>
<organism evidence="2 3">
    <name type="scientific">Steinernema glaseri</name>
    <dbReference type="NCBI Taxonomy" id="37863"/>
    <lineage>
        <taxon>Eukaryota</taxon>
        <taxon>Metazoa</taxon>
        <taxon>Ecdysozoa</taxon>
        <taxon>Nematoda</taxon>
        <taxon>Chromadorea</taxon>
        <taxon>Rhabditida</taxon>
        <taxon>Tylenchina</taxon>
        <taxon>Panagrolaimomorpha</taxon>
        <taxon>Strongyloidoidea</taxon>
        <taxon>Steinernematidae</taxon>
        <taxon>Steinernema</taxon>
    </lineage>
</organism>
<accession>A0A1I7Z0M6</accession>
<dbReference type="WBParaSite" id="L893_g2164.t1">
    <property type="protein sequence ID" value="L893_g2164.t1"/>
    <property type="gene ID" value="L893_g2164"/>
</dbReference>
<feature type="compositionally biased region" description="Basic residues" evidence="1">
    <location>
        <begin position="260"/>
        <end position="274"/>
    </location>
</feature>
<sequence length="352" mass="39436">MDFPKSLPQPPPTPPLQPAKPLQAAFESSKVPQRRQSHRGYKDRDYQANAHAARGNSKQKKFKRIKRNGVERSASIIPTTMVLKQGTTSMKRRTQSIGPYNAKERAHSEKIGYIKEKKHSRNRTGIVTDTARKKVVNSDEGVVGTKNPAYFQSVYLAPQMRNSFGKEWLKKQEPRSEEQSTEFEILNVEARPAISNNRRRKTPPAPAASAEFAGFENRSVYLLKGKPSAEVGEAVTHRCAPPKKSDTALKPPNQVIPKAAPKRRSKSITTKVKHSTSAPTIKERRNAMIAQLRYNLRHGDSEDEDGIVESEHEDGIHTDRQKKNESGSWKCAICGKSGSEELCDESTQEDDD</sequence>
<feature type="compositionally biased region" description="Pro residues" evidence="1">
    <location>
        <begin position="7"/>
        <end position="18"/>
    </location>
</feature>
<reference evidence="3" key="1">
    <citation type="submission" date="2016-11" db="UniProtKB">
        <authorList>
            <consortium name="WormBaseParasite"/>
        </authorList>
    </citation>
    <scope>IDENTIFICATION</scope>
</reference>
<evidence type="ECO:0000256" key="1">
    <source>
        <dbReference type="SAM" id="MobiDB-lite"/>
    </source>
</evidence>
<feature type="region of interest" description="Disordered" evidence="1">
    <location>
        <begin position="297"/>
        <end position="330"/>
    </location>
</feature>
<keyword evidence="2" id="KW-1185">Reference proteome</keyword>
<evidence type="ECO:0000313" key="2">
    <source>
        <dbReference type="Proteomes" id="UP000095287"/>
    </source>
</evidence>
<feature type="compositionally biased region" description="Basic and acidic residues" evidence="1">
    <location>
        <begin position="102"/>
        <end position="112"/>
    </location>
</feature>
<evidence type="ECO:0000313" key="3">
    <source>
        <dbReference type="WBParaSite" id="L893_g2164.t1"/>
    </source>
</evidence>